<feature type="transmembrane region" description="Helical" evidence="5">
    <location>
        <begin position="61"/>
        <end position="79"/>
    </location>
</feature>
<evidence type="ECO:0000313" key="7">
    <source>
        <dbReference type="Proteomes" id="UP000244817"/>
    </source>
</evidence>
<protein>
    <submittedName>
        <fullName evidence="6">Disulfide bond formation protein B</fullName>
    </submittedName>
</protein>
<dbReference type="Pfam" id="PF02600">
    <property type="entry name" value="DsbB"/>
    <property type="match status" value="1"/>
</dbReference>
<dbReference type="AlphaFoldDB" id="A0A2T7FV57"/>
<keyword evidence="3 5" id="KW-1133">Transmembrane helix</keyword>
<evidence type="ECO:0000256" key="4">
    <source>
        <dbReference type="ARBA" id="ARBA00023136"/>
    </source>
</evidence>
<dbReference type="GO" id="GO:0006457">
    <property type="term" value="P:protein folding"/>
    <property type="evidence" value="ECO:0007669"/>
    <property type="project" value="InterPro"/>
</dbReference>
<keyword evidence="4 5" id="KW-0472">Membrane</keyword>
<dbReference type="PIRSF" id="PIRSF033913">
    <property type="entry name" value="S-S_format_DsbB"/>
    <property type="match status" value="1"/>
</dbReference>
<feature type="transmembrane region" description="Helical" evidence="5">
    <location>
        <begin position="37"/>
        <end position="54"/>
    </location>
</feature>
<feature type="transmembrane region" description="Helical" evidence="5">
    <location>
        <begin position="118"/>
        <end position="143"/>
    </location>
</feature>
<dbReference type="Proteomes" id="UP000244817">
    <property type="component" value="Unassembled WGS sequence"/>
</dbReference>
<evidence type="ECO:0000313" key="6">
    <source>
        <dbReference type="EMBL" id="PVA06047.1"/>
    </source>
</evidence>
<evidence type="ECO:0000256" key="2">
    <source>
        <dbReference type="ARBA" id="ARBA00022692"/>
    </source>
</evidence>
<dbReference type="RefSeq" id="WP_108641415.1">
    <property type="nucleotide sequence ID" value="NZ_QCYG01000007.1"/>
</dbReference>
<gene>
    <name evidence="6" type="ORF">DC363_12070</name>
</gene>
<dbReference type="SUPFAM" id="SSF158442">
    <property type="entry name" value="DsbB-like"/>
    <property type="match status" value="1"/>
</dbReference>
<evidence type="ECO:0000256" key="1">
    <source>
        <dbReference type="ARBA" id="ARBA00004141"/>
    </source>
</evidence>
<dbReference type="GO" id="GO:0015035">
    <property type="term" value="F:protein-disulfide reductase activity"/>
    <property type="evidence" value="ECO:0007669"/>
    <property type="project" value="InterPro"/>
</dbReference>
<dbReference type="InterPro" id="IPR003752">
    <property type="entry name" value="DiS_bond_form_DsbB/BdbC"/>
</dbReference>
<organism evidence="6 7">
    <name type="scientific">Thalassorhabdomicrobium marinisediminis</name>
    <dbReference type="NCBI Taxonomy" id="2170577"/>
    <lineage>
        <taxon>Bacteria</taxon>
        <taxon>Pseudomonadati</taxon>
        <taxon>Pseudomonadota</taxon>
        <taxon>Alphaproteobacteria</taxon>
        <taxon>Rhodobacterales</taxon>
        <taxon>Paracoccaceae</taxon>
        <taxon>Thalassorhabdomicrobium</taxon>
    </lineage>
</organism>
<dbReference type="Gene3D" id="1.20.1550.10">
    <property type="entry name" value="DsbB-like"/>
    <property type="match status" value="1"/>
</dbReference>
<name>A0A2T7FV57_9RHOB</name>
<dbReference type="GO" id="GO:0016020">
    <property type="term" value="C:membrane"/>
    <property type="evidence" value="ECO:0007669"/>
    <property type="project" value="UniProtKB-SubCell"/>
</dbReference>
<keyword evidence="7" id="KW-1185">Reference proteome</keyword>
<proteinExistence type="predicted"/>
<evidence type="ECO:0000256" key="5">
    <source>
        <dbReference type="SAM" id="Phobius"/>
    </source>
</evidence>
<dbReference type="InterPro" id="IPR024199">
    <property type="entry name" value="Uncharacterised_DsbB"/>
</dbReference>
<reference evidence="6 7" key="1">
    <citation type="submission" date="2018-04" db="EMBL/GenBank/DDBJ databases">
        <title>Pelagivirga bohaiensis gen. nov., sp. nov., a bacterium isolated from the Bohai Sea.</title>
        <authorList>
            <person name="Ji X."/>
        </authorList>
    </citation>
    <scope>NUCLEOTIDE SEQUENCE [LARGE SCALE GENOMIC DNA]</scope>
    <source>
        <strain evidence="6 7">BH-SD16</strain>
    </source>
</reference>
<keyword evidence="2 5" id="KW-0812">Transmembrane</keyword>
<comment type="caution">
    <text evidence="6">The sequence shown here is derived from an EMBL/GenBank/DDBJ whole genome shotgun (WGS) entry which is preliminary data.</text>
</comment>
<evidence type="ECO:0000256" key="3">
    <source>
        <dbReference type="ARBA" id="ARBA00022989"/>
    </source>
</evidence>
<dbReference type="InterPro" id="IPR023380">
    <property type="entry name" value="DsbB-like_sf"/>
</dbReference>
<accession>A0A2T7FV57</accession>
<comment type="subcellular location">
    <subcellularLocation>
        <location evidence="1">Membrane</location>
        <topology evidence="1">Multi-pass membrane protein</topology>
    </subcellularLocation>
</comment>
<sequence>MSKANLILLATLGSAALLGGAFIFQLLGYPPCKMCLWQRWPHALAILAGAVALVRPALMRPLAWIGGLAALTTAGLGAYHTGVERGWWEGPSSCTGGGGLGTDLLSTDIAPIVMCDDVIWSLLGLSMASYNALFSALLAALWFTAARR</sequence>
<dbReference type="EMBL" id="QCYG01000007">
    <property type="protein sequence ID" value="PVA06047.1"/>
    <property type="molecule type" value="Genomic_DNA"/>
</dbReference>